<accession>A0A7W8G859</accession>
<name>A0A7W8G859_9SPIR</name>
<dbReference type="PROSITE" id="PS50975">
    <property type="entry name" value="ATP_GRASP"/>
    <property type="match status" value="1"/>
</dbReference>
<evidence type="ECO:0000313" key="4">
    <source>
        <dbReference type="Proteomes" id="UP000518887"/>
    </source>
</evidence>
<dbReference type="RefSeq" id="WP_184657822.1">
    <property type="nucleotide sequence ID" value="NZ_CP031518.1"/>
</dbReference>
<keyword evidence="3" id="KW-0436">Ligase</keyword>
<proteinExistence type="predicted"/>
<dbReference type="GO" id="GO:0046872">
    <property type="term" value="F:metal ion binding"/>
    <property type="evidence" value="ECO:0007669"/>
    <property type="project" value="InterPro"/>
</dbReference>
<evidence type="ECO:0000259" key="2">
    <source>
        <dbReference type="PROSITE" id="PS50975"/>
    </source>
</evidence>
<dbReference type="PANTHER" id="PTHR23132">
    <property type="entry name" value="D-ALANINE--D-ALANINE LIGASE"/>
    <property type="match status" value="1"/>
</dbReference>
<dbReference type="AlphaFoldDB" id="A0A7W8G859"/>
<dbReference type="InterPro" id="IPR003806">
    <property type="entry name" value="ATP-grasp_PylC-type"/>
</dbReference>
<keyword evidence="1" id="KW-0067">ATP-binding</keyword>
<dbReference type="Proteomes" id="UP000518887">
    <property type="component" value="Unassembled WGS sequence"/>
</dbReference>
<sequence length="450" mass="51108">MRILFYSTSSNIYDGGAITTTTLPSWTEQWDFFAESHPEHEILIATQLPAMFLCDVDGNSIVESGKVRRILIKSDKEKEIADELAELKPDIAIAVSFYVVPYDWLTIKDAMVADFLREKGIRTICHSVETATICFDKWRTHVFLEKLGVNCAKAVYMHHELWINGGNRRDLRSNVFRDSVFHEIKKLRFPVIIKDTTGLSSFGADVVNTYDEAVGILKSKKTTSDRIIEEMISGEQFGCEIYGSGGKYTIFPPFKFSVNQYGITSPKQSVKIGPIGLNEKEKRLYKIRELNEMLLKLANGMRLDGIAQVDLVFDGEKWFVIEVNPRLSGMSTTYAASSGLFLPEIIFNELLNSSQRAQRAHRLSLNIKFPILERGKLLELKALPYVAFVNQIENHAARQIREQGYCEVILCAATRAKLLENLLDLKEKFADFIEEGFFDKAEDMLRELAG</sequence>
<feature type="domain" description="ATP-grasp" evidence="2">
    <location>
        <begin position="141"/>
        <end position="351"/>
    </location>
</feature>
<dbReference type="PANTHER" id="PTHR23132:SF23">
    <property type="entry name" value="D-ALANINE--D-ALANINE LIGASE B"/>
    <property type="match status" value="1"/>
</dbReference>
<keyword evidence="1" id="KW-0547">Nucleotide-binding</keyword>
<dbReference type="Pfam" id="PF02655">
    <property type="entry name" value="ATP-grasp_3"/>
    <property type="match status" value="1"/>
</dbReference>
<dbReference type="EMBL" id="JACHFQ010000002">
    <property type="protein sequence ID" value="MBB5225494.1"/>
    <property type="molecule type" value="Genomic_DNA"/>
</dbReference>
<evidence type="ECO:0000313" key="3">
    <source>
        <dbReference type="EMBL" id="MBB5225494.1"/>
    </source>
</evidence>
<protein>
    <submittedName>
        <fullName evidence="3">D-alanine-D-alanine ligase-like ATP-grasp enzyme</fullName>
    </submittedName>
</protein>
<dbReference type="InterPro" id="IPR011761">
    <property type="entry name" value="ATP-grasp"/>
</dbReference>
<reference evidence="3 4" key="1">
    <citation type="submission" date="2020-08" db="EMBL/GenBank/DDBJ databases">
        <title>Genomic Encyclopedia of Type Strains, Phase IV (KMG-IV): sequencing the most valuable type-strain genomes for metagenomic binning, comparative biology and taxonomic classification.</title>
        <authorList>
            <person name="Goeker M."/>
        </authorList>
    </citation>
    <scope>NUCLEOTIDE SEQUENCE [LARGE SCALE GENOMIC DNA]</scope>
    <source>
        <strain evidence="3 4">DSM 103462</strain>
    </source>
</reference>
<gene>
    <name evidence="3" type="ORF">HNP76_000838</name>
</gene>
<dbReference type="GO" id="GO:0008716">
    <property type="term" value="F:D-alanine-D-alanine ligase activity"/>
    <property type="evidence" value="ECO:0007669"/>
    <property type="project" value="TreeGrafter"/>
</dbReference>
<dbReference type="PROSITE" id="PS00867">
    <property type="entry name" value="CPSASE_2"/>
    <property type="match status" value="1"/>
</dbReference>
<comment type="caution">
    <text evidence="3">The sequence shown here is derived from an EMBL/GenBank/DDBJ whole genome shotgun (WGS) entry which is preliminary data.</text>
</comment>
<dbReference type="Gene3D" id="3.30.470.20">
    <property type="entry name" value="ATP-grasp fold, B domain"/>
    <property type="match status" value="1"/>
</dbReference>
<dbReference type="InterPro" id="IPR005479">
    <property type="entry name" value="CPAse_ATP-bd"/>
</dbReference>
<keyword evidence="4" id="KW-1185">Reference proteome</keyword>
<dbReference type="GO" id="GO:0005524">
    <property type="term" value="F:ATP binding"/>
    <property type="evidence" value="ECO:0007669"/>
    <property type="project" value="UniProtKB-UniRule"/>
</dbReference>
<evidence type="ECO:0000256" key="1">
    <source>
        <dbReference type="PROSITE-ProRule" id="PRU00409"/>
    </source>
</evidence>
<dbReference type="SUPFAM" id="SSF56059">
    <property type="entry name" value="Glutathione synthetase ATP-binding domain-like"/>
    <property type="match status" value="1"/>
</dbReference>
<organism evidence="3 4">
    <name type="scientific">Treponema ruminis</name>
    <dbReference type="NCBI Taxonomy" id="744515"/>
    <lineage>
        <taxon>Bacteria</taxon>
        <taxon>Pseudomonadati</taxon>
        <taxon>Spirochaetota</taxon>
        <taxon>Spirochaetia</taxon>
        <taxon>Spirochaetales</taxon>
        <taxon>Treponemataceae</taxon>
        <taxon>Treponema</taxon>
    </lineage>
</organism>